<gene>
    <name evidence="2" type="ORF">S03H2_16903</name>
</gene>
<organism evidence="2">
    <name type="scientific">marine sediment metagenome</name>
    <dbReference type="NCBI Taxonomy" id="412755"/>
    <lineage>
        <taxon>unclassified sequences</taxon>
        <taxon>metagenomes</taxon>
        <taxon>ecological metagenomes</taxon>
    </lineage>
</organism>
<evidence type="ECO:0000313" key="2">
    <source>
        <dbReference type="EMBL" id="GAH44014.1"/>
    </source>
</evidence>
<dbReference type="Pfam" id="PF02738">
    <property type="entry name" value="MoCoBD_1"/>
    <property type="match status" value="1"/>
</dbReference>
<proteinExistence type="predicted"/>
<dbReference type="InterPro" id="IPR016208">
    <property type="entry name" value="Ald_Oxase/xanthine_DH-like"/>
</dbReference>
<dbReference type="SUPFAM" id="SSF54665">
    <property type="entry name" value="CO dehydrogenase molybdoprotein N-domain-like"/>
    <property type="match status" value="1"/>
</dbReference>
<dbReference type="AlphaFoldDB" id="X1GR05"/>
<dbReference type="SUPFAM" id="SSF56003">
    <property type="entry name" value="Molybdenum cofactor-binding domain"/>
    <property type="match status" value="1"/>
</dbReference>
<dbReference type="InterPro" id="IPR036856">
    <property type="entry name" value="Ald_Oxase/Xan_DH_a/b_sf"/>
</dbReference>
<dbReference type="Gene3D" id="3.90.1170.50">
    <property type="entry name" value="Aldehyde oxidase/xanthine dehydrogenase, a/b hammerhead"/>
    <property type="match status" value="1"/>
</dbReference>
<reference evidence="2" key="1">
    <citation type="journal article" date="2014" name="Front. Microbiol.">
        <title>High frequency of phylogenetically diverse reductive dehalogenase-homologous genes in deep subseafloor sedimentary metagenomes.</title>
        <authorList>
            <person name="Kawai M."/>
            <person name="Futagami T."/>
            <person name="Toyoda A."/>
            <person name="Takaki Y."/>
            <person name="Nishi S."/>
            <person name="Hori S."/>
            <person name="Arai W."/>
            <person name="Tsubouchi T."/>
            <person name="Morono Y."/>
            <person name="Uchiyama I."/>
            <person name="Ito T."/>
            <person name="Fujiyama A."/>
            <person name="Inagaki F."/>
            <person name="Takami H."/>
        </authorList>
    </citation>
    <scope>NUCLEOTIDE SEQUENCE</scope>
    <source>
        <strain evidence="2">Expedition CK06-06</strain>
    </source>
</reference>
<accession>X1GR05</accession>
<feature type="non-terminal residue" evidence="2">
    <location>
        <position position="232"/>
    </location>
</feature>
<comment type="caution">
    <text evidence="2">The sequence shown here is derived from an EMBL/GenBank/DDBJ whole genome shotgun (WGS) entry which is preliminary data.</text>
</comment>
<dbReference type="SMART" id="SM01008">
    <property type="entry name" value="Ald_Xan_dh_C"/>
    <property type="match status" value="1"/>
</dbReference>
<dbReference type="Gene3D" id="3.30.365.10">
    <property type="entry name" value="Aldehyde oxidase/xanthine dehydrogenase, molybdopterin binding domain"/>
    <property type="match status" value="2"/>
</dbReference>
<protein>
    <recommendedName>
        <fullName evidence="1">Aldehyde oxidase/xanthine dehydrogenase a/b hammerhead domain-containing protein</fullName>
    </recommendedName>
</protein>
<dbReference type="Pfam" id="PF01315">
    <property type="entry name" value="Ald_Xan_dh_C"/>
    <property type="match status" value="1"/>
</dbReference>
<dbReference type="GO" id="GO:0016491">
    <property type="term" value="F:oxidoreductase activity"/>
    <property type="evidence" value="ECO:0007669"/>
    <property type="project" value="InterPro"/>
</dbReference>
<dbReference type="InterPro" id="IPR000674">
    <property type="entry name" value="Ald_Oxase/Xan_DH_a/b"/>
</dbReference>
<dbReference type="InterPro" id="IPR037165">
    <property type="entry name" value="AldOxase/xan_DH_Mopterin-bd_sf"/>
</dbReference>
<evidence type="ECO:0000259" key="1">
    <source>
        <dbReference type="SMART" id="SM01008"/>
    </source>
</evidence>
<name>X1GR05_9ZZZZ</name>
<dbReference type="PANTHER" id="PTHR11908:SF157">
    <property type="entry name" value="XANTHINE DEHYDROGENASE SUBUNIT D-RELATED"/>
    <property type="match status" value="1"/>
</dbReference>
<dbReference type="EMBL" id="BARU01008674">
    <property type="protein sequence ID" value="GAH44014.1"/>
    <property type="molecule type" value="Genomic_DNA"/>
</dbReference>
<dbReference type="GO" id="GO:0005506">
    <property type="term" value="F:iron ion binding"/>
    <property type="evidence" value="ECO:0007669"/>
    <property type="project" value="InterPro"/>
</dbReference>
<dbReference type="PANTHER" id="PTHR11908">
    <property type="entry name" value="XANTHINE DEHYDROGENASE"/>
    <property type="match status" value="1"/>
</dbReference>
<sequence length="232" mass="26012">MGEKQFDVIGKRFDIKNIGKVTGEEVYSCDVNIPGQLYAVVLRSPYPHAEIKKIDYTEAEKMGAICIGPDDVPDTLYNERIVSIPDKTYRDRTVLPKDKVRHVGEAIAACAAETEEKAFAALKKIKVEWGRKWQPLVALDDAMDSKAPVIYDHVYLGEEKVEVKNNLACERNIAVGDVEEGFKEADIIVDETFSIKRVYHMQLETKSAVCKPEANGGITLWTTTQGIHNVRI</sequence>
<dbReference type="InterPro" id="IPR008274">
    <property type="entry name" value="AldOxase/xan_DH_MoCoBD1"/>
</dbReference>
<feature type="domain" description="Aldehyde oxidase/xanthine dehydrogenase a/b hammerhead" evidence="1">
    <location>
        <begin position="22"/>
        <end position="137"/>
    </location>
</feature>